<organism evidence="3 4">
    <name type="scientific">Streptomyces daliensis</name>
    <dbReference type="NCBI Taxonomy" id="299421"/>
    <lineage>
        <taxon>Bacteria</taxon>
        <taxon>Bacillati</taxon>
        <taxon>Actinomycetota</taxon>
        <taxon>Actinomycetes</taxon>
        <taxon>Kitasatosporales</taxon>
        <taxon>Streptomycetaceae</taxon>
        <taxon>Streptomyces</taxon>
    </lineage>
</organism>
<dbReference type="EMBL" id="JAGSMN010000219">
    <property type="protein sequence ID" value="MBR7673529.1"/>
    <property type="molecule type" value="Genomic_DNA"/>
</dbReference>
<evidence type="ECO:0000259" key="2">
    <source>
        <dbReference type="Pfam" id="PF09348"/>
    </source>
</evidence>
<dbReference type="Pfam" id="PF09348">
    <property type="entry name" value="DUF1990"/>
    <property type="match status" value="1"/>
</dbReference>
<reference evidence="3" key="1">
    <citation type="submission" date="2021-04" db="EMBL/GenBank/DDBJ databases">
        <title>Sequencing of actinobacteria type strains.</title>
        <authorList>
            <person name="Nguyen G.-S."/>
            <person name="Wentzel A."/>
        </authorList>
    </citation>
    <scope>NUCLEOTIDE SEQUENCE</scope>
    <source>
        <strain evidence="3">DSM 42095</strain>
    </source>
</reference>
<dbReference type="Proteomes" id="UP000675554">
    <property type="component" value="Unassembled WGS sequence"/>
</dbReference>
<evidence type="ECO:0000313" key="3">
    <source>
        <dbReference type="EMBL" id="MBR7673529.1"/>
    </source>
</evidence>
<dbReference type="InterPro" id="IPR018960">
    <property type="entry name" value="DUF1990"/>
</dbReference>
<feature type="region of interest" description="Disordered" evidence="1">
    <location>
        <begin position="1"/>
        <end position="21"/>
    </location>
</feature>
<feature type="compositionally biased region" description="Pro residues" evidence="1">
    <location>
        <begin position="1"/>
        <end position="16"/>
    </location>
</feature>
<accession>A0A8T4INH6</accession>
<keyword evidence="4" id="KW-1185">Reference proteome</keyword>
<gene>
    <name evidence="3" type="ORF">KDA82_10955</name>
</gene>
<feature type="domain" description="DUF1990" evidence="2">
    <location>
        <begin position="29"/>
        <end position="89"/>
    </location>
</feature>
<proteinExistence type="predicted"/>
<evidence type="ECO:0000313" key="4">
    <source>
        <dbReference type="Proteomes" id="UP000675554"/>
    </source>
</evidence>
<dbReference type="AlphaFoldDB" id="A0A8T4INH6"/>
<feature type="non-terminal residue" evidence="3">
    <location>
        <position position="103"/>
    </location>
</feature>
<sequence>MTEGSAPPPPPGPPGRPAVRRAPDLTGLTYAETGATWEDTAPPPGYRALRVSTVLGSGDAVFRAAAAALMEWRMHRAMGVRVTKGATRAGRAAPAWPPWLRVP</sequence>
<comment type="caution">
    <text evidence="3">The sequence shown here is derived from an EMBL/GenBank/DDBJ whole genome shotgun (WGS) entry which is preliminary data.</text>
</comment>
<protein>
    <submittedName>
        <fullName evidence="3">DUF1990 family protein</fullName>
    </submittedName>
</protein>
<evidence type="ECO:0000256" key="1">
    <source>
        <dbReference type="SAM" id="MobiDB-lite"/>
    </source>
</evidence>
<name>A0A8T4INH6_9ACTN</name>